<reference evidence="1" key="1">
    <citation type="journal article" date="2023" name="DNA Res.">
        <title>Chromosome-level genome assembly of Phrynocephalus forsythii using third-generation DNA sequencing and Hi-C analysis.</title>
        <authorList>
            <person name="Qi Y."/>
            <person name="Zhao W."/>
            <person name="Zhao Y."/>
            <person name="Niu C."/>
            <person name="Cao S."/>
            <person name="Zhang Y."/>
        </authorList>
    </citation>
    <scope>NUCLEOTIDE SEQUENCE</scope>
    <source>
        <tissue evidence="1">Muscle</tissue>
    </source>
</reference>
<dbReference type="AlphaFoldDB" id="A0A9Q0XTP2"/>
<sequence length="104" mass="11572">DRDRDARGVVFLSWDIVMFIGRRVHPGLVEYCPKAPMEGTMRPTGNEYGKEGCKQGCLPGCNIPARIVAAIPELYREDGVHLSDRGTEIFLTDLKKGLLEVVAR</sequence>
<name>A0A9Q0XTP2_9SAUR</name>
<protein>
    <submittedName>
        <fullName evidence="1">Uncharacterized protein</fullName>
    </submittedName>
</protein>
<feature type="non-terminal residue" evidence="1">
    <location>
        <position position="104"/>
    </location>
</feature>
<dbReference type="EMBL" id="JAPFRF010000008">
    <property type="protein sequence ID" value="KAJ7325162.1"/>
    <property type="molecule type" value="Genomic_DNA"/>
</dbReference>
<keyword evidence="2" id="KW-1185">Reference proteome</keyword>
<evidence type="ECO:0000313" key="2">
    <source>
        <dbReference type="Proteomes" id="UP001142489"/>
    </source>
</evidence>
<evidence type="ECO:0000313" key="1">
    <source>
        <dbReference type="EMBL" id="KAJ7325162.1"/>
    </source>
</evidence>
<accession>A0A9Q0XTP2</accession>
<organism evidence="1 2">
    <name type="scientific">Phrynocephalus forsythii</name>
    <dbReference type="NCBI Taxonomy" id="171643"/>
    <lineage>
        <taxon>Eukaryota</taxon>
        <taxon>Metazoa</taxon>
        <taxon>Chordata</taxon>
        <taxon>Craniata</taxon>
        <taxon>Vertebrata</taxon>
        <taxon>Euteleostomi</taxon>
        <taxon>Lepidosauria</taxon>
        <taxon>Squamata</taxon>
        <taxon>Bifurcata</taxon>
        <taxon>Unidentata</taxon>
        <taxon>Episquamata</taxon>
        <taxon>Toxicofera</taxon>
        <taxon>Iguania</taxon>
        <taxon>Acrodonta</taxon>
        <taxon>Agamidae</taxon>
        <taxon>Agaminae</taxon>
        <taxon>Phrynocephalus</taxon>
    </lineage>
</organism>
<feature type="non-terminal residue" evidence="1">
    <location>
        <position position="1"/>
    </location>
</feature>
<comment type="caution">
    <text evidence="1">The sequence shown here is derived from an EMBL/GenBank/DDBJ whole genome shotgun (WGS) entry which is preliminary data.</text>
</comment>
<proteinExistence type="predicted"/>
<gene>
    <name evidence="1" type="ORF">JRQ81_018182</name>
</gene>
<dbReference type="Proteomes" id="UP001142489">
    <property type="component" value="Unassembled WGS sequence"/>
</dbReference>